<feature type="transmembrane region" description="Helical" evidence="1">
    <location>
        <begin position="157"/>
        <end position="178"/>
    </location>
</feature>
<feature type="transmembrane region" description="Helical" evidence="1">
    <location>
        <begin position="40"/>
        <end position="62"/>
    </location>
</feature>
<dbReference type="EMBL" id="BA000011">
    <property type="protein sequence ID" value="BAB60415.1"/>
    <property type="molecule type" value="Genomic_DNA"/>
</dbReference>
<dbReference type="AlphaFoldDB" id="Q978Z1"/>
<dbReference type="InterPro" id="IPR009324">
    <property type="entry name" value="DUF981"/>
</dbReference>
<keyword evidence="1" id="KW-0472">Membrane</keyword>
<dbReference type="STRING" id="273116.gene:9382079"/>
<dbReference type="HOGENOM" id="CLU_113596_0_0_2"/>
<name>Q978Z1_THEVO</name>
<reference evidence="2 3" key="2">
    <citation type="journal article" date="2000" name="Proc. Natl. Acad. Sci. U.S.A.">
        <title>Archaeal adaptation to higher temperatures revealed by genomic sequence of Thermoplasma volcanium.</title>
        <authorList>
            <person name="Kawashima T."/>
            <person name="Amano N."/>
            <person name="Koike H."/>
            <person name="Makino S."/>
            <person name="Higuchi S."/>
            <person name="Kawashima-Ohya Y."/>
            <person name="Watanabe K."/>
            <person name="Yamazaki M."/>
            <person name="Kanehori K."/>
            <person name="Kawamoto T."/>
            <person name="Nunoshiba T."/>
            <person name="Yamamoto Y."/>
            <person name="Aramaki H."/>
            <person name="Makino K."/>
            <person name="Suzuki M."/>
        </authorList>
    </citation>
    <scope>NUCLEOTIDE SEQUENCE [LARGE SCALE GENOMIC DNA]</scope>
    <source>
        <strain evidence="3">ATCC 51530 / DSM 4299 / JCM 9571 / NBRC 15438 / GSS1</strain>
    </source>
</reference>
<evidence type="ECO:0000313" key="3">
    <source>
        <dbReference type="Proteomes" id="UP000001017"/>
    </source>
</evidence>
<sequence length="193" mass="21468">MSEFIDPLAVMLLGLGMGTALGAAYFLAHGLNKRDAVKSLVVPAFGVGFFDFVSGFIMSFTWPLPSSYNMLFGDPLLMFGLILMMSSYMEYRGFDLRFNSILLLFLGIYVLVASAGIVHYKLETGDDLLSSMGLYILDGIAAVLAPIMYIKPENGKYLYLLEFIILLLGTFVALFIGYEAIWGHLLDFIKYFP</sequence>
<protein>
    <submittedName>
        <fullName evidence="2">Uncharacterized protein</fullName>
    </submittedName>
</protein>
<dbReference type="Proteomes" id="UP000001017">
    <property type="component" value="Chromosome"/>
</dbReference>
<dbReference type="OrthoDB" id="57193at2157"/>
<keyword evidence="1" id="KW-1133">Transmembrane helix</keyword>
<keyword evidence="1" id="KW-0812">Transmembrane</keyword>
<dbReference type="PhylomeDB" id="Q978Z1"/>
<dbReference type="PaxDb" id="273116-14325512"/>
<proteinExistence type="predicted"/>
<dbReference type="RefSeq" id="WP_010917508.1">
    <property type="nucleotide sequence ID" value="NC_002689.2"/>
</dbReference>
<accession>Q978Z1</accession>
<gene>
    <name evidence="2" type="ORF">TVG1314728</name>
</gene>
<reference evidence="2 3" key="1">
    <citation type="journal article" date="1999" name="Proc. Jpn. Acad.">
        <title>Determination of the complete genomic DNA sequence of Thermoplasma volvanium GSS1.</title>
        <authorList>
            <person name="Kawashima T."/>
            <person name="Yamamoto Y."/>
            <person name="Aramaki H."/>
            <person name="Nunoshiba T."/>
            <person name="Kawamoto T."/>
            <person name="Watanabe K."/>
            <person name="Yamazaki M."/>
            <person name="Kanehori K."/>
            <person name="Amano N."/>
            <person name="Ohya Y."/>
            <person name="Makino K."/>
            <person name="Suzuki M."/>
        </authorList>
    </citation>
    <scope>NUCLEOTIDE SEQUENCE [LARGE SCALE GENOMIC DNA]</scope>
    <source>
        <strain evidence="3">ATCC 51530 / DSM 4299 / JCM 9571 / NBRC 15438 / GSS1</strain>
    </source>
</reference>
<organism evidence="2 3">
    <name type="scientific">Thermoplasma volcanium (strain ATCC 51530 / DSM 4299 / JCM 9571 / NBRC 15438 / GSS1)</name>
    <dbReference type="NCBI Taxonomy" id="273116"/>
    <lineage>
        <taxon>Archaea</taxon>
        <taxon>Methanobacteriati</taxon>
        <taxon>Thermoplasmatota</taxon>
        <taxon>Thermoplasmata</taxon>
        <taxon>Thermoplasmatales</taxon>
        <taxon>Thermoplasmataceae</taxon>
        <taxon>Thermoplasma</taxon>
    </lineage>
</organism>
<dbReference type="KEGG" id="tvo:TVG1314728"/>
<feature type="transmembrane region" description="Helical" evidence="1">
    <location>
        <begin position="6"/>
        <end position="28"/>
    </location>
</feature>
<evidence type="ECO:0000256" key="1">
    <source>
        <dbReference type="SAM" id="Phobius"/>
    </source>
</evidence>
<dbReference type="DNASU" id="1441390"/>
<dbReference type="GeneID" id="1441390"/>
<feature type="transmembrane region" description="Helical" evidence="1">
    <location>
        <begin position="132"/>
        <end position="150"/>
    </location>
</feature>
<dbReference type="Pfam" id="PF06168">
    <property type="entry name" value="DUF981"/>
    <property type="match status" value="1"/>
</dbReference>
<feature type="transmembrane region" description="Helical" evidence="1">
    <location>
        <begin position="101"/>
        <end position="120"/>
    </location>
</feature>
<evidence type="ECO:0000313" key="2">
    <source>
        <dbReference type="EMBL" id="BAB60415.1"/>
    </source>
</evidence>
<dbReference type="eggNOG" id="arCOG04349">
    <property type="taxonomic scope" value="Archaea"/>
</dbReference>
<feature type="transmembrane region" description="Helical" evidence="1">
    <location>
        <begin position="68"/>
        <end position="89"/>
    </location>
</feature>
<keyword evidence="3" id="KW-1185">Reference proteome</keyword>